<dbReference type="InterPro" id="IPR015946">
    <property type="entry name" value="KH_dom-like_a/b"/>
</dbReference>
<dbReference type="AlphaFoldDB" id="A0A7I7KR85"/>
<dbReference type="KEGG" id="mcoo:MCOO_01160"/>
<dbReference type="EMBL" id="AP022569">
    <property type="protein sequence ID" value="BBX44101.1"/>
    <property type="molecule type" value="Genomic_DNA"/>
</dbReference>
<evidence type="ECO:0000313" key="4">
    <source>
        <dbReference type="EMBL" id="BBX44101.1"/>
    </source>
</evidence>
<dbReference type="HAMAP" id="MF_00003">
    <property type="entry name" value="RbfA"/>
    <property type="match status" value="1"/>
</dbReference>
<reference evidence="4 5" key="1">
    <citation type="journal article" date="2019" name="Emerg. Microbes Infect.">
        <title>Comprehensive subspecies identification of 175 nontuberculous mycobacteria species based on 7547 genomic profiles.</title>
        <authorList>
            <person name="Matsumoto Y."/>
            <person name="Kinjo T."/>
            <person name="Motooka D."/>
            <person name="Nabeya D."/>
            <person name="Jung N."/>
            <person name="Uechi K."/>
            <person name="Horii T."/>
            <person name="Iida T."/>
            <person name="Fujita J."/>
            <person name="Nakamura S."/>
        </authorList>
    </citation>
    <scope>NUCLEOTIDE SEQUENCE [LARGE SCALE GENOMIC DNA]</scope>
    <source>
        <strain evidence="4 5">JCM 12404</strain>
    </source>
</reference>
<keyword evidence="1 2" id="KW-0690">Ribosome biogenesis</keyword>
<evidence type="ECO:0000256" key="2">
    <source>
        <dbReference type="HAMAP-Rule" id="MF_00003"/>
    </source>
</evidence>
<evidence type="ECO:0000256" key="3">
    <source>
        <dbReference type="SAM" id="MobiDB-lite"/>
    </source>
</evidence>
<name>A0A7I7KR85_9MYCO</name>
<dbReference type="SUPFAM" id="SSF89919">
    <property type="entry name" value="Ribosome-binding factor A, RbfA"/>
    <property type="match status" value="1"/>
</dbReference>
<organism evidence="4 5">
    <name type="scientific">Mycobacterium cookii</name>
    <dbReference type="NCBI Taxonomy" id="1775"/>
    <lineage>
        <taxon>Bacteria</taxon>
        <taxon>Bacillati</taxon>
        <taxon>Actinomycetota</taxon>
        <taxon>Actinomycetes</taxon>
        <taxon>Mycobacteriales</taxon>
        <taxon>Mycobacteriaceae</taxon>
        <taxon>Mycobacterium</taxon>
    </lineage>
</organism>
<feature type="compositionally biased region" description="Acidic residues" evidence="3">
    <location>
        <begin position="144"/>
        <end position="157"/>
    </location>
</feature>
<comment type="similarity">
    <text evidence="2">Belongs to the RbfA family.</text>
</comment>
<proteinExistence type="inferred from homology"/>
<dbReference type="PROSITE" id="PS01319">
    <property type="entry name" value="RBFA"/>
    <property type="match status" value="1"/>
</dbReference>
<keyword evidence="5" id="KW-1185">Reference proteome</keyword>
<evidence type="ECO:0000256" key="1">
    <source>
        <dbReference type="ARBA" id="ARBA00022517"/>
    </source>
</evidence>
<keyword evidence="2" id="KW-0963">Cytoplasm</keyword>
<dbReference type="NCBIfam" id="TIGR00082">
    <property type="entry name" value="rbfA"/>
    <property type="match status" value="1"/>
</dbReference>
<gene>
    <name evidence="2 4" type="primary">rbfA</name>
    <name evidence="4" type="ORF">MCOO_01160</name>
</gene>
<dbReference type="InterPro" id="IPR023799">
    <property type="entry name" value="RbfA_dom_sf"/>
</dbReference>
<dbReference type="Proteomes" id="UP000465866">
    <property type="component" value="Chromosome"/>
</dbReference>
<dbReference type="PANTHER" id="PTHR33515:SF1">
    <property type="entry name" value="RIBOSOME-BINDING FACTOR A, CHLOROPLASTIC-RELATED"/>
    <property type="match status" value="1"/>
</dbReference>
<dbReference type="PANTHER" id="PTHR33515">
    <property type="entry name" value="RIBOSOME-BINDING FACTOR A, CHLOROPLASTIC-RELATED"/>
    <property type="match status" value="1"/>
</dbReference>
<dbReference type="InterPro" id="IPR020053">
    <property type="entry name" value="Ribosome-bd_factorA_CS"/>
</dbReference>
<dbReference type="GO" id="GO:0043024">
    <property type="term" value="F:ribosomal small subunit binding"/>
    <property type="evidence" value="ECO:0007669"/>
    <property type="project" value="TreeGrafter"/>
</dbReference>
<sequence length="192" mass="20071">MADPARARRLAKRISEIVATAIEYEIKDPGLTGITIIDAKLTGDLHDATLFYTVLGATLDDEPDYAGAAAALERAKGVLRSKVGAGTGVRFTPTLTFTRDTVSDSVQRMEELLARARAADADVARVRAGATPAGDADPYRTSGDDDDDEVGEFDPVGDDAGREAARGGTGQFDPGAPTANGEGADDDDQLED</sequence>
<dbReference type="Pfam" id="PF02033">
    <property type="entry name" value="RBFA"/>
    <property type="match status" value="1"/>
</dbReference>
<comment type="subunit">
    <text evidence="2">Monomer. Binds 30S ribosomal subunits, but not 50S ribosomal subunits or 70S ribosomes.</text>
</comment>
<protein>
    <recommendedName>
        <fullName evidence="2">Ribosome-binding factor A</fullName>
    </recommendedName>
</protein>
<comment type="function">
    <text evidence="2">One of several proteins that assist in the late maturation steps of the functional core of the 30S ribosomal subunit. Associates with free 30S ribosomal subunits (but not with 30S subunits that are part of 70S ribosomes or polysomes). Required for efficient processing of 16S rRNA. May interact with the 5'-terminal helix region of 16S rRNA.</text>
</comment>
<accession>A0A7I7KR85</accession>
<evidence type="ECO:0000313" key="5">
    <source>
        <dbReference type="Proteomes" id="UP000465866"/>
    </source>
</evidence>
<dbReference type="GO" id="GO:0005829">
    <property type="term" value="C:cytosol"/>
    <property type="evidence" value="ECO:0007669"/>
    <property type="project" value="TreeGrafter"/>
</dbReference>
<feature type="compositionally biased region" description="Acidic residues" evidence="3">
    <location>
        <begin position="183"/>
        <end position="192"/>
    </location>
</feature>
<feature type="region of interest" description="Disordered" evidence="3">
    <location>
        <begin position="128"/>
        <end position="192"/>
    </location>
</feature>
<dbReference type="InterPro" id="IPR000238">
    <property type="entry name" value="RbfA"/>
</dbReference>
<dbReference type="Gene3D" id="3.30.300.20">
    <property type="match status" value="1"/>
</dbReference>
<comment type="subcellular location">
    <subcellularLocation>
        <location evidence="2">Cytoplasm</location>
    </subcellularLocation>
</comment>
<dbReference type="GO" id="GO:0030490">
    <property type="term" value="P:maturation of SSU-rRNA"/>
    <property type="evidence" value="ECO:0007669"/>
    <property type="project" value="UniProtKB-UniRule"/>
</dbReference>